<accession>A0A511Z5B1</accession>
<reference evidence="2 3" key="1">
    <citation type="submission" date="2019-07" db="EMBL/GenBank/DDBJ databases">
        <title>Whole genome shotgun sequence of Sporosarcina luteola NBRC 105378.</title>
        <authorList>
            <person name="Hosoyama A."/>
            <person name="Uohara A."/>
            <person name="Ohji S."/>
            <person name="Ichikawa N."/>
        </authorList>
    </citation>
    <scope>NUCLEOTIDE SEQUENCE [LARGE SCALE GENOMIC DNA]</scope>
    <source>
        <strain evidence="2 3">NBRC 105378</strain>
    </source>
</reference>
<dbReference type="PROSITE" id="PS51257">
    <property type="entry name" value="PROKAR_LIPOPROTEIN"/>
    <property type="match status" value="1"/>
</dbReference>
<dbReference type="EMBL" id="BJYL01000011">
    <property type="protein sequence ID" value="GEN82582.1"/>
    <property type="molecule type" value="Genomic_DNA"/>
</dbReference>
<keyword evidence="1" id="KW-0732">Signal</keyword>
<dbReference type="RefSeq" id="WP_147055754.1">
    <property type="nucleotide sequence ID" value="NZ_BJYL01000011.1"/>
</dbReference>
<evidence type="ECO:0008006" key="4">
    <source>
        <dbReference type="Google" id="ProtNLM"/>
    </source>
</evidence>
<gene>
    <name evidence="2" type="ORF">SLU01_08940</name>
</gene>
<evidence type="ECO:0000313" key="3">
    <source>
        <dbReference type="Proteomes" id="UP000321901"/>
    </source>
</evidence>
<feature type="chain" id="PRO_5039561756" description="DUF3221 domain-containing protein" evidence="1">
    <location>
        <begin position="20"/>
        <end position="104"/>
    </location>
</feature>
<protein>
    <recommendedName>
        <fullName evidence="4">DUF3221 domain-containing protein</fullName>
    </recommendedName>
</protein>
<sequence>MRNKLILFCYTIVASLLVACGSQNLEKDVKATFVGEIDEIRGDNDALVFAFREDGKALGQISVDLTVNPNETFQIGDKIRVGYDGMIGETAPQVINTLTVEKVE</sequence>
<keyword evidence="3" id="KW-1185">Reference proteome</keyword>
<organism evidence="2 3">
    <name type="scientific">Sporosarcina luteola</name>
    <dbReference type="NCBI Taxonomy" id="582850"/>
    <lineage>
        <taxon>Bacteria</taxon>
        <taxon>Bacillati</taxon>
        <taxon>Bacillota</taxon>
        <taxon>Bacilli</taxon>
        <taxon>Bacillales</taxon>
        <taxon>Caryophanaceae</taxon>
        <taxon>Sporosarcina</taxon>
    </lineage>
</organism>
<evidence type="ECO:0000256" key="1">
    <source>
        <dbReference type="SAM" id="SignalP"/>
    </source>
</evidence>
<dbReference type="OrthoDB" id="2735868at2"/>
<evidence type="ECO:0000313" key="2">
    <source>
        <dbReference type="EMBL" id="GEN82582.1"/>
    </source>
</evidence>
<dbReference type="AlphaFoldDB" id="A0A511Z5B1"/>
<dbReference type="Proteomes" id="UP000321901">
    <property type="component" value="Unassembled WGS sequence"/>
</dbReference>
<comment type="caution">
    <text evidence="2">The sequence shown here is derived from an EMBL/GenBank/DDBJ whole genome shotgun (WGS) entry which is preliminary data.</text>
</comment>
<name>A0A511Z5B1_9BACL</name>
<feature type="signal peptide" evidence="1">
    <location>
        <begin position="1"/>
        <end position="19"/>
    </location>
</feature>
<proteinExistence type="predicted"/>